<name>A0A1X0QGD4_9MICR</name>
<evidence type="ECO:0000313" key="2">
    <source>
        <dbReference type="Proteomes" id="UP000192501"/>
    </source>
</evidence>
<dbReference type="AlphaFoldDB" id="A0A1X0QGD4"/>
<sequence length="167" mass="19072">MIFLKLSEILAKDYYTISPLSNTGMVLGINAKHSSFTKGITLNELDNEYKFNIDKEGKIKSYSNHFLCLDRSSGKFRGCHQRSSDNSSFKIKFLQPPYSKNTVMIYLGVEPISHNGIFDSNTQSNTLKIGNDLSQPKDQNIDFLFVLKKYNSNNNNEQEINVRTFPL</sequence>
<proteinExistence type="predicted"/>
<reference evidence="1 2" key="1">
    <citation type="journal article" date="2017" name="Environ. Microbiol.">
        <title>Decay of the glycolytic pathway and adaptation to intranuclear parasitism within Enterocytozoonidae microsporidia.</title>
        <authorList>
            <person name="Wiredu Boakye D."/>
            <person name="Jaroenlak P."/>
            <person name="Prachumwat A."/>
            <person name="Williams T.A."/>
            <person name="Bateman K.S."/>
            <person name="Itsathitphaisarn O."/>
            <person name="Sritunyalucksana K."/>
            <person name="Paszkiewicz K.H."/>
            <person name="Moore K.A."/>
            <person name="Stentiford G.D."/>
            <person name="Williams B.A."/>
        </authorList>
    </citation>
    <scope>NUCLEOTIDE SEQUENCE [LARGE SCALE GENOMIC DNA]</scope>
    <source>
        <strain evidence="2">canceri</strain>
    </source>
</reference>
<dbReference type="VEuPathDB" id="MicrosporidiaDB:HERIO_821"/>
<organism evidence="1 2">
    <name type="scientific">Hepatospora eriocheir</name>
    <dbReference type="NCBI Taxonomy" id="1081669"/>
    <lineage>
        <taxon>Eukaryota</taxon>
        <taxon>Fungi</taxon>
        <taxon>Fungi incertae sedis</taxon>
        <taxon>Microsporidia</taxon>
        <taxon>Hepatosporidae</taxon>
        <taxon>Hepatospora</taxon>
    </lineage>
</organism>
<dbReference type="EMBL" id="LTAI01000418">
    <property type="protein sequence ID" value="ORD98838.1"/>
    <property type="molecule type" value="Genomic_DNA"/>
</dbReference>
<accession>A0A1X0QGD4</accession>
<dbReference type="Proteomes" id="UP000192501">
    <property type="component" value="Unassembled WGS sequence"/>
</dbReference>
<evidence type="ECO:0000313" key="1">
    <source>
        <dbReference type="EMBL" id="ORD98838.1"/>
    </source>
</evidence>
<gene>
    <name evidence="1" type="ORF">A0H76_1847</name>
</gene>
<dbReference type="VEuPathDB" id="MicrosporidiaDB:A0H76_1847"/>
<comment type="caution">
    <text evidence="1">The sequence shown here is derived from an EMBL/GenBank/DDBJ whole genome shotgun (WGS) entry which is preliminary data.</text>
</comment>
<protein>
    <submittedName>
        <fullName evidence="1">Uncharacterized protein</fullName>
    </submittedName>
</protein>